<keyword evidence="3" id="KW-0413">Isomerase</keyword>
<evidence type="ECO:0000313" key="5">
    <source>
        <dbReference type="EMBL" id="GMH59838.1"/>
    </source>
</evidence>
<dbReference type="InterPro" id="IPR002130">
    <property type="entry name" value="Cyclophilin-type_PPIase_dom"/>
</dbReference>
<dbReference type="Gene3D" id="2.40.100.10">
    <property type="entry name" value="Cyclophilin-like"/>
    <property type="match status" value="1"/>
</dbReference>
<dbReference type="GO" id="GO:0071013">
    <property type="term" value="C:catalytic step 2 spliceosome"/>
    <property type="evidence" value="ECO:0007669"/>
    <property type="project" value="TreeGrafter"/>
</dbReference>
<dbReference type="OrthoDB" id="36165at2759"/>
<evidence type="ECO:0000313" key="6">
    <source>
        <dbReference type="Proteomes" id="UP001165082"/>
    </source>
</evidence>
<keyword evidence="6" id="KW-1185">Reference proteome</keyword>
<keyword evidence="2" id="KW-0697">Rotamase</keyword>
<dbReference type="PANTHER" id="PTHR45625">
    <property type="entry name" value="PEPTIDYL-PROLYL CIS-TRANS ISOMERASE-RELATED"/>
    <property type="match status" value="1"/>
</dbReference>
<dbReference type="GO" id="GO:0003755">
    <property type="term" value="F:peptidyl-prolyl cis-trans isomerase activity"/>
    <property type="evidence" value="ECO:0007669"/>
    <property type="project" value="UniProtKB-KW"/>
</dbReference>
<dbReference type="AlphaFoldDB" id="A0A9W7DYW2"/>
<dbReference type="EMBL" id="BRXZ01001008">
    <property type="protein sequence ID" value="GMH59838.1"/>
    <property type="molecule type" value="Genomic_DNA"/>
</dbReference>
<dbReference type="Proteomes" id="UP001165082">
    <property type="component" value="Unassembled WGS sequence"/>
</dbReference>
<dbReference type="Pfam" id="PF00160">
    <property type="entry name" value="Pro_isomerase"/>
    <property type="match status" value="1"/>
</dbReference>
<gene>
    <name evidence="5" type="ORF">TrRE_jg7111</name>
</gene>
<proteinExistence type="predicted"/>
<name>A0A9W7DYW2_9STRA</name>
<dbReference type="SUPFAM" id="SSF50891">
    <property type="entry name" value="Cyclophilin-like"/>
    <property type="match status" value="1"/>
</dbReference>
<protein>
    <recommendedName>
        <fullName evidence="1">peptidylprolyl isomerase</fullName>
        <ecNumber evidence="1">5.2.1.8</ecNumber>
    </recommendedName>
</protein>
<evidence type="ECO:0000256" key="2">
    <source>
        <dbReference type="ARBA" id="ARBA00023110"/>
    </source>
</evidence>
<dbReference type="EC" id="5.2.1.8" evidence="1"/>
<accession>A0A9W7DYW2</accession>
<dbReference type="PANTHER" id="PTHR45625:SF4">
    <property type="entry name" value="PEPTIDYLPROLYL ISOMERASE DOMAIN AND WD REPEAT-CONTAINING PROTEIN 1"/>
    <property type="match status" value="1"/>
</dbReference>
<feature type="non-terminal residue" evidence="5">
    <location>
        <position position="1"/>
    </location>
</feature>
<organism evidence="5 6">
    <name type="scientific">Triparma retinervis</name>
    <dbReference type="NCBI Taxonomy" id="2557542"/>
    <lineage>
        <taxon>Eukaryota</taxon>
        <taxon>Sar</taxon>
        <taxon>Stramenopiles</taxon>
        <taxon>Ochrophyta</taxon>
        <taxon>Bolidophyceae</taxon>
        <taxon>Parmales</taxon>
        <taxon>Triparmaceae</taxon>
        <taxon>Triparma</taxon>
    </lineage>
</organism>
<dbReference type="PROSITE" id="PS50072">
    <property type="entry name" value="CSA_PPIASE_2"/>
    <property type="match status" value="1"/>
</dbReference>
<evidence type="ECO:0000259" key="4">
    <source>
        <dbReference type="PROSITE" id="PS50072"/>
    </source>
</evidence>
<sequence>MAAAPQPHDGVTHIKVSTSIGNFFIELYYQHAPLTCQNIALLALSKYYDNHPVHRVIPGFMFQLGDPTGTGRGGQSAWGGQ</sequence>
<feature type="domain" description="PPIase cyclophilin-type" evidence="4">
    <location>
        <begin position="17"/>
        <end position="81"/>
    </location>
</feature>
<evidence type="ECO:0000256" key="1">
    <source>
        <dbReference type="ARBA" id="ARBA00013194"/>
    </source>
</evidence>
<reference evidence="5" key="1">
    <citation type="submission" date="2022-07" db="EMBL/GenBank/DDBJ databases">
        <title>Genome analysis of Parmales, a sister group of diatoms, reveals the evolutionary specialization of diatoms from phago-mixotrophs to photoautotrophs.</title>
        <authorList>
            <person name="Ban H."/>
            <person name="Sato S."/>
            <person name="Yoshikawa S."/>
            <person name="Kazumasa Y."/>
            <person name="Nakamura Y."/>
            <person name="Ichinomiya M."/>
            <person name="Saitoh K."/>
            <person name="Sato N."/>
            <person name="Blanc-Mathieu R."/>
            <person name="Endo H."/>
            <person name="Kuwata A."/>
            <person name="Ogata H."/>
        </authorList>
    </citation>
    <scope>NUCLEOTIDE SEQUENCE</scope>
</reference>
<comment type="caution">
    <text evidence="5">The sequence shown here is derived from an EMBL/GenBank/DDBJ whole genome shotgun (WGS) entry which is preliminary data.</text>
</comment>
<dbReference type="InterPro" id="IPR029000">
    <property type="entry name" value="Cyclophilin-like_dom_sf"/>
</dbReference>
<evidence type="ECO:0000256" key="3">
    <source>
        <dbReference type="ARBA" id="ARBA00023235"/>
    </source>
</evidence>
<dbReference type="InterPro" id="IPR044666">
    <property type="entry name" value="Cyclophilin_A-like"/>
</dbReference>